<feature type="domain" description="Penicillin-binding protein dimerisation" evidence="16">
    <location>
        <begin position="60"/>
        <end position="229"/>
    </location>
</feature>
<keyword evidence="4" id="KW-0997">Cell inner membrane</keyword>
<keyword evidence="3" id="KW-1003">Cell membrane</keyword>
<dbReference type="SUPFAM" id="SSF56519">
    <property type="entry name" value="Penicillin binding protein dimerisation domain"/>
    <property type="match status" value="1"/>
</dbReference>
<keyword evidence="6" id="KW-0645">Protease</keyword>
<dbReference type="STRING" id="1121449.SAMN02745704_02154"/>
<dbReference type="GO" id="GO:0071555">
    <property type="term" value="P:cell wall organization"/>
    <property type="evidence" value="ECO:0007669"/>
    <property type="project" value="UniProtKB-KW"/>
</dbReference>
<evidence type="ECO:0000256" key="3">
    <source>
        <dbReference type="ARBA" id="ARBA00022475"/>
    </source>
</evidence>
<keyword evidence="9" id="KW-0133">Cell shape</keyword>
<dbReference type="GO" id="GO:0006508">
    <property type="term" value="P:proteolysis"/>
    <property type="evidence" value="ECO:0007669"/>
    <property type="project" value="UniProtKB-KW"/>
</dbReference>
<dbReference type="Gene3D" id="3.40.710.10">
    <property type="entry name" value="DD-peptidase/beta-lactamase superfamily"/>
    <property type="match status" value="1"/>
</dbReference>
<evidence type="ECO:0000259" key="15">
    <source>
        <dbReference type="Pfam" id="PF00905"/>
    </source>
</evidence>
<dbReference type="GO" id="GO:0005886">
    <property type="term" value="C:plasma membrane"/>
    <property type="evidence" value="ECO:0007669"/>
    <property type="project" value="UniProtKB-SubCell"/>
</dbReference>
<evidence type="ECO:0000256" key="14">
    <source>
        <dbReference type="SAM" id="Phobius"/>
    </source>
</evidence>
<evidence type="ECO:0000256" key="7">
    <source>
        <dbReference type="ARBA" id="ARBA00022692"/>
    </source>
</evidence>
<feature type="domain" description="Penicillin-binding protein transpeptidase" evidence="15">
    <location>
        <begin position="262"/>
        <end position="588"/>
    </location>
</feature>
<dbReference type="SUPFAM" id="SSF56601">
    <property type="entry name" value="beta-lactamase/transpeptidase-like"/>
    <property type="match status" value="1"/>
</dbReference>
<keyword evidence="11 14" id="KW-1133">Transmembrane helix</keyword>
<accession>A0A1T4XJ14</accession>
<evidence type="ECO:0000256" key="2">
    <source>
        <dbReference type="ARBA" id="ARBA00004236"/>
    </source>
</evidence>
<dbReference type="GO" id="GO:0071972">
    <property type="term" value="F:peptidoglycan L,D-transpeptidase activity"/>
    <property type="evidence" value="ECO:0007669"/>
    <property type="project" value="TreeGrafter"/>
</dbReference>
<evidence type="ECO:0000256" key="13">
    <source>
        <dbReference type="ARBA" id="ARBA00023316"/>
    </source>
</evidence>
<gene>
    <name evidence="17" type="ORF">SAMN02745704_02154</name>
</gene>
<evidence type="ECO:0000256" key="9">
    <source>
        <dbReference type="ARBA" id="ARBA00022960"/>
    </source>
</evidence>
<evidence type="ECO:0000256" key="12">
    <source>
        <dbReference type="ARBA" id="ARBA00023136"/>
    </source>
</evidence>
<keyword evidence="8" id="KW-0378">Hydrolase</keyword>
<dbReference type="GO" id="GO:0008658">
    <property type="term" value="F:penicillin binding"/>
    <property type="evidence" value="ECO:0007669"/>
    <property type="project" value="InterPro"/>
</dbReference>
<evidence type="ECO:0000256" key="6">
    <source>
        <dbReference type="ARBA" id="ARBA00022670"/>
    </source>
</evidence>
<dbReference type="RefSeq" id="WP_078717707.1">
    <property type="nucleotide sequence ID" value="NZ_FUYC01000011.1"/>
</dbReference>
<dbReference type="InterPro" id="IPR001460">
    <property type="entry name" value="PCN-bd_Tpept"/>
</dbReference>
<dbReference type="GO" id="GO:0009002">
    <property type="term" value="F:serine-type D-Ala-D-Ala carboxypeptidase activity"/>
    <property type="evidence" value="ECO:0007669"/>
    <property type="project" value="InterPro"/>
</dbReference>
<evidence type="ECO:0000313" key="17">
    <source>
        <dbReference type="EMBL" id="SKA89559.1"/>
    </source>
</evidence>
<organism evidence="17 18">
    <name type="scientific">Paucidesulfovibrio gracilis DSM 16080</name>
    <dbReference type="NCBI Taxonomy" id="1121449"/>
    <lineage>
        <taxon>Bacteria</taxon>
        <taxon>Pseudomonadati</taxon>
        <taxon>Thermodesulfobacteriota</taxon>
        <taxon>Desulfovibrionia</taxon>
        <taxon>Desulfovibrionales</taxon>
        <taxon>Desulfovibrionaceae</taxon>
        <taxon>Paucidesulfovibrio</taxon>
    </lineage>
</organism>
<dbReference type="InterPro" id="IPR005311">
    <property type="entry name" value="PBP_dimer"/>
</dbReference>
<evidence type="ECO:0000259" key="16">
    <source>
        <dbReference type="Pfam" id="PF03717"/>
    </source>
</evidence>
<dbReference type="NCBIfam" id="TIGR03423">
    <property type="entry name" value="pbp2_mrdA"/>
    <property type="match status" value="1"/>
</dbReference>
<dbReference type="Gene3D" id="3.90.1310.10">
    <property type="entry name" value="Penicillin-binding protein 2a (Domain 2)"/>
    <property type="match status" value="1"/>
</dbReference>
<proteinExistence type="predicted"/>
<dbReference type="PANTHER" id="PTHR30627:SF2">
    <property type="entry name" value="PEPTIDOGLYCAN D,D-TRANSPEPTIDASE MRDA"/>
    <property type="match status" value="1"/>
</dbReference>
<evidence type="ECO:0000313" key="18">
    <source>
        <dbReference type="Proteomes" id="UP000190027"/>
    </source>
</evidence>
<dbReference type="AlphaFoldDB" id="A0A1T4XJ14"/>
<feature type="transmembrane region" description="Helical" evidence="14">
    <location>
        <begin position="18"/>
        <end position="37"/>
    </location>
</feature>
<evidence type="ECO:0000256" key="8">
    <source>
        <dbReference type="ARBA" id="ARBA00022801"/>
    </source>
</evidence>
<dbReference type="EMBL" id="FUYC01000011">
    <property type="protein sequence ID" value="SKA89559.1"/>
    <property type="molecule type" value="Genomic_DNA"/>
</dbReference>
<dbReference type="InterPro" id="IPR036138">
    <property type="entry name" value="PBP_dimer_sf"/>
</dbReference>
<dbReference type="OrthoDB" id="9766847at2"/>
<dbReference type="InterPro" id="IPR012338">
    <property type="entry name" value="Beta-lactam/transpept-like"/>
</dbReference>
<name>A0A1T4XJ14_9BACT</name>
<keyword evidence="5" id="KW-0121">Carboxypeptidase</keyword>
<dbReference type="Pfam" id="PF03717">
    <property type="entry name" value="PBP_dimer"/>
    <property type="match status" value="1"/>
</dbReference>
<evidence type="ECO:0000256" key="5">
    <source>
        <dbReference type="ARBA" id="ARBA00022645"/>
    </source>
</evidence>
<dbReference type="InterPro" id="IPR050515">
    <property type="entry name" value="Beta-lactam/transpept"/>
</dbReference>
<dbReference type="Pfam" id="PF00905">
    <property type="entry name" value="Transpeptidase"/>
    <property type="match status" value="1"/>
</dbReference>
<keyword evidence="13" id="KW-0961">Cell wall biogenesis/degradation</keyword>
<evidence type="ECO:0000256" key="10">
    <source>
        <dbReference type="ARBA" id="ARBA00022984"/>
    </source>
</evidence>
<protein>
    <submittedName>
        <fullName evidence="17">Penicillin-binding protein 2</fullName>
    </submittedName>
</protein>
<evidence type="ECO:0000256" key="11">
    <source>
        <dbReference type="ARBA" id="ARBA00022989"/>
    </source>
</evidence>
<dbReference type="InterPro" id="IPR017790">
    <property type="entry name" value="Penicillin-binding_protein_2"/>
</dbReference>
<keyword evidence="7 14" id="KW-0812">Transmembrane</keyword>
<dbReference type="Proteomes" id="UP000190027">
    <property type="component" value="Unassembled WGS sequence"/>
</dbReference>
<evidence type="ECO:0000256" key="4">
    <source>
        <dbReference type="ARBA" id="ARBA00022519"/>
    </source>
</evidence>
<keyword evidence="18" id="KW-1185">Reference proteome</keyword>
<sequence length="600" mass="66934">MSGLLSPQDKEPPRHGQLLLQLLVLLLFGLFTLRFWYLQVHEGREFARKARANQLRQEHVYAPRGLIRARDGELLATNEPAYALGIVREECQDVEATLDMVSRWLDLDRKKVERVYLRGRGKVKPFEPLIISQDLSFEQVAAVEANKLRWPGLEILVRSRRNYAFGELFCHVLGYVAEANENELEADPGLSLGDHVGKLGLEQVLEPQLRGVKGVREFEVDVTGRRMAEVNTQPPEAGQDVTLSIDLGLQQLVHDAMQGKEGVVVVMDSDTGQIMALVSAPTFDANHFTGGISTKEWRALSDDPMHPLLNRVTQSAYPPGSVFKLVMAGCGLHENMLNPSETVFCPGYLKLGSHTFRCWRRGGHGNVNLRRALVESCDVYFYRLGMKLGVDRISKFSFAAGFGKPTGIDLPHEKGGNIPTREWKEKTFGERWQKGEDLNFSIGQGYTLVTPLQVARYISALINGGKLLKPQLLADAPPEVQSDVPLDEYQRMLIKSAMVHTVVDPSGTCWRARTPGVTVGAKTGTAQVTRLTDELKAMKDHEIPYRLRDHAWMAGFGERDGRRYAVVVMVEHGLHGSSGAGPVVKACLDYLFPRAKRGHR</sequence>
<dbReference type="GO" id="GO:0009252">
    <property type="term" value="P:peptidoglycan biosynthetic process"/>
    <property type="evidence" value="ECO:0007669"/>
    <property type="project" value="UniProtKB-KW"/>
</dbReference>
<comment type="subcellular location">
    <subcellularLocation>
        <location evidence="2">Cell membrane</location>
    </subcellularLocation>
    <subcellularLocation>
        <location evidence="1">Membrane</location>
        <topology evidence="1">Single-pass membrane protein</topology>
    </subcellularLocation>
</comment>
<reference evidence="17 18" key="1">
    <citation type="submission" date="2017-02" db="EMBL/GenBank/DDBJ databases">
        <authorList>
            <person name="Peterson S.W."/>
        </authorList>
    </citation>
    <scope>NUCLEOTIDE SEQUENCE [LARGE SCALE GENOMIC DNA]</scope>
    <source>
        <strain evidence="17 18">DSM 16080</strain>
    </source>
</reference>
<dbReference type="GO" id="GO:0008360">
    <property type="term" value="P:regulation of cell shape"/>
    <property type="evidence" value="ECO:0007669"/>
    <property type="project" value="UniProtKB-KW"/>
</dbReference>
<dbReference type="PANTHER" id="PTHR30627">
    <property type="entry name" value="PEPTIDOGLYCAN D,D-TRANSPEPTIDASE"/>
    <property type="match status" value="1"/>
</dbReference>
<evidence type="ECO:0000256" key="1">
    <source>
        <dbReference type="ARBA" id="ARBA00004167"/>
    </source>
</evidence>
<keyword evidence="10" id="KW-0573">Peptidoglycan synthesis</keyword>
<keyword evidence="12 14" id="KW-0472">Membrane</keyword>